<evidence type="ECO:0000313" key="3">
    <source>
        <dbReference type="Proteomes" id="UP000700596"/>
    </source>
</evidence>
<evidence type="ECO:0000256" key="1">
    <source>
        <dbReference type="SAM" id="MobiDB-lite"/>
    </source>
</evidence>
<proteinExistence type="predicted"/>
<feature type="region of interest" description="Disordered" evidence="1">
    <location>
        <begin position="1"/>
        <end position="20"/>
    </location>
</feature>
<evidence type="ECO:0000313" key="2">
    <source>
        <dbReference type="EMBL" id="KAH7117109.1"/>
    </source>
</evidence>
<organism evidence="2 3">
    <name type="scientific">Dendryphion nanum</name>
    <dbReference type="NCBI Taxonomy" id="256645"/>
    <lineage>
        <taxon>Eukaryota</taxon>
        <taxon>Fungi</taxon>
        <taxon>Dikarya</taxon>
        <taxon>Ascomycota</taxon>
        <taxon>Pezizomycotina</taxon>
        <taxon>Dothideomycetes</taxon>
        <taxon>Pleosporomycetidae</taxon>
        <taxon>Pleosporales</taxon>
        <taxon>Torulaceae</taxon>
        <taxon>Dendryphion</taxon>
    </lineage>
</organism>
<feature type="compositionally biased region" description="Basic and acidic residues" evidence="1">
    <location>
        <begin position="1"/>
        <end position="11"/>
    </location>
</feature>
<feature type="region of interest" description="Disordered" evidence="1">
    <location>
        <begin position="72"/>
        <end position="145"/>
    </location>
</feature>
<comment type="caution">
    <text evidence="2">The sequence shown here is derived from an EMBL/GenBank/DDBJ whole genome shotgun (WGS) entry which is preliminary data.</text>
</comment>
<dbReference type="Proteomes" id="UP000700596">
    <property type="component" value="Unassembled WGS sequence"/>
</dbReference>
<sequence>MATTETHDPDFGWKPSRRPQSTIAQNFMSELDDLFKMDGGLDLLDKNVHEKKQAVTDHAQQLEALEARLKETEERLKEVQSSPPRRKDSQRRTPVKDAYHNDDKARLRQKTESGALPASPASENSTEYVLVDLPPTAKSTAEART</sequence>
<accession>A0A9P9IER4</accession>
<name>A0A9P9IER4_9PLEO</name>
<dbReference type="OrthoDB" id="5408734at2759"/>
<reference evidence="2" key="1">
    <citation type="journal article" date="2021" name="Nat. Commun.">
        <title>Genetic determinants of endophytism in the Arabidopsis root mycobiome.</title>
        <authorList>
            <person name="Mesny F."/>
            <person name="Miyauchi S."/>
            <person name="Thiergart T."/>
            <person name="Pickel B."/>
            <person name="Atanasova L."/>
            <person name="Karlsson M."/>
            <person name="Huettel B."/>
            <person name="Barry K.W."/>
            <person name="Haridas S."/>
            <person name="Chen C."/>
            <person name="Bauer D."/>
            <person name="Andreopoulos W."/>
            <person name="Pangilinan J."/>
            <person name="LaButti K."/>
            <person name="Riley R."/>
            <person name="Lipzen A."/>
            <person name="Clum A."/>
            <person name="Drula E."/>
            <person name="Henrissat B."/>
            <person name="Kohler A."/>
            <person name="Grigoriev I.V."/>
            <person name="Martin F.M."/>
            <person name="Hacquard S."/>
        </authorList>
    </citation>
    <scope>NUCLEOTIDE SEQUENCE</scope>
    <source>
        <strain evidence="2">MPI-CAGE-CH-0243</strain>
    </source>
</reference>
<keyword evidence="3" id="KW-1185">Reference proteome</keyword>
<dbReference type="AlphaFoldDB" id="A0A9P9IER4"/>
<dbReference type="EMBL" id="JAGMWT010000014">
    <property type="protein sequence ID" value="KAH7117109.1"/>
    <property type="molecule type" value="Genomic_DNA"/>
</dbReference>
<protein>
    <submittedName>
        <fullName evidence="2">Uncharacterized protein</fullName>
    </submittedName>
</protein>
<gene>
    <name evidence="2" type="ORF">B0J11DRAFT_593297</name>
</gene>
<feature type="compositionally biased region" description="Basic and acidic residues" evidence="1">
    <location>
        <begin position="85"/>
        <end position="111"/>
    </location>
</feature>